<sequence>MTLAATQPLRRRARSLRFETALLDRLPAAVMICDVGSGIVEYANREAMRLVEQIGEAVRLPQGRLVGANLSIFGLDIAATRTALAGTRDASLVRTSMVGDESLKFEIVGLPDRSGPVSHAQLVWSVETGRIEAEKRHRRLSQMVEQMPINVMTCTREGFVIDYANATSLETLRRIEKHLPIKASQLIGSSIDVFHKRPEMQRRMLADASRLPHNARIQVGPETLDLKVSALTGPDGAYEGPMLTWALVSDSVAVANSVTAVVEEMNSASRTMEQASETLNGLTARSASLTSTAAAAAVEMSGSFREVSTQIHSASEMTATAANRADSANHLVAELVESIERIGNVSALIERIASQTNLLALNAAIEAARVGEAGKGFAVVASEVKQLALQTANATKEISSQVENVQRAGGDAARAVEEIARGVGTLRDVFTALSEAVEGQTSANESVSESIHLVSTIAGTVRGAAGEIETVSSALSGFADRLRNEVKVLIER</sequence>
<dbReference type="Gene3D" id="3.30.450.20">
    <property type="entry name" value="PAS domain"/>
    <property type="match status" value="2"/>
</dbReference>
<dbReference type="PRINTS" id="PR00260">
    <property type="entry name" value="CHEMTRNSDUCR"/>
</dbReference>
<reference evidence="5 6" key="1">
    <citation type="submission" date="2020-08" db="EMBL/GenBank/DDBJ databases">
        <title>Genomic Encyclopedia of Type Strains, Phase IV (KMG-IV): sequencing the most valuable type-strain genomes for metagenomic binning, comparative biology and taxonomic classification.</title>
        <authorList>
            <person name="Goeker M."/>
        </authorList>
    </citation>
    <scope>NUCLEOTIDE SEQUENCE [LARGE SCALE GENOMIC DNA]</scope>
    <source>
        <strain evidence="5 6">DSM 16268</strain>
    </source>
</reference>
<dbReference type="EMBL" id="JACHOO010000001">
    <property type="protein sequence ID" value="MBB5751000.1"/>
    <property type="molecule type" value="Genomic_DNA"/>
</dbReference>
<gene>
    <name evidence="5" type="ORF">GGQ63_000043</name>
</gene>
<dbReference type="GO" id="GO:0016020">
    <property type="term" value="C:membrane"/>
    <property type="evidence" value="ECO:0007669"/>
    <property type="project" value="InterPro"/>
</dbReference>
<dbReference type="AlphaFoldDB" id="A0A7W9FIZ4"/>
<dbReference type="PROSITE" id="PS50111">
    <property type="entry name" value="CHEMOTAXIS_TRANSDUC_2"/>
    <property type="match status" value="1"/>
</dbReference>
<comment type="similarity">
    <text evidence="2">Belongs to the methyl-accepting chemotaxis (MCP) protein family.</text>
</comment>
<evidence type="ECO:0000259" key="4">
    <source>
        <dbReference type="PROSITE" id="PS50111"/>
    </source>
</evidence>
<feature type="domain" description="Methyl-accepting transducer" evidence="4">
    <location>
        <begin position="261"/>
        <end position="479"/>
    </location>
</feature>
<evidence type="ECO:0000313" key="5">
    <source>
        <dbReference type="EMBL" id="MBB5751000.1"/>
    </source>
</evidence>
<keyword evidence="1 3" id="KW-0807">Transducer</keyword>
<dbReference type="PANTHER" id="PTHR32089">
    <property type="entry name" value="METHYL-ACCEPTING CHEMOTAXIS PROTEIN MCPB"/>
    <property type="match status" value="1"/>
</dbReference>
<dbReference type="GO" id="GO:0007165">
    <property type="term" value="P:signal transduction"/>
    <property type="evidence" value="ECO:0007669"/>
    <property type="project" value="UniProtKB-KW"/>
</dbReference>
<dbReference type="GO" id="GO:0006935">
    <property type="term" value="P:chemotaxis"/>
    <property type="evidence" value="ECO:0007669"/>
    <property type="project" value="InterPro"/>
</dbReference>
<evidence type="ECO:0000256" key="3">
    <source>
        <dbReference type="PROSITE-ProRule" id="PRU00284"/>
    </source>
</evidence>
<organism evidence="5 6">
    <name type="scientific">Prosthecomicrobium pneumaticum</name>
    <dbReference type="NCBI Taxonomy" id="81895"/>
    <lineage>
        <taxon>Bacteria</taxon>
        <taxon>Pseudomonadati</taxon>
        <taxon>Pseudomonadota</taxon>
        <taxon>Alphaproteobacteria</taxon>
        <taxon>Hyphomicrobiales</taxon>
        <taxon>Kaistiaceae</taxon>
        <taxon>Prosthecomicrobium</taxon>
    </lineage>
</organism>
<proteinExistence type="inferred from homology"/>
<evidence type="ECO:0000313" key="6">
    <source>
        <dbReference type="Proteomes" id="UP000523821"/>
    </source>
</evidence>
<protein>
    <submittedName>
        <fullName evidence="5">Methyl-accepting chemotaxis protein</fullName>
    </submittedName>
</protein>
<dbReference type="SMART" id="SM00283">
    <property type="entry name" value="MA"/>
    <property type="match status" value="1"/>
</dbReference>
<dbReference type="Proteomes" id="UP000523821">
    <property type="component" value="Unassembled WGS sequence"/>
</dbReference>
<dbReference type="RefSeq" id="WP_183851592.1">
    <property type="nucleotide sequence ID" value="NZ_JACHOO010000001.1"/>
</dbReference>
<dbReference type="Pfam" id="PF00015">
    <property type="entry name" value="MCPsignal"/>
    <property type="match status" value="1"/>
</dbReference>
<dbReference type="PANTHER" id="PTHR32089:SF112">
    <property type="entry name" value="LYSOZYME-LIKE PROTEIN-RELATED"/>
    <property type="match status" value="1"/>
</dbReference>
<evidence type="ECO:0000256" key="2">
    <source>
        <dbReference type="ARBA" id="ARBA00029447"/>
    </source>
</evidence>
<dbReference type="Gene3D" id="1.10.287.950">
    <property type="entry name" value="Methyl-accepting chemotaxis protein"/>
    <property type="match status" value="1"/>
</dbReference>
<keyword evidence="6" id="KW-1185">Reference proteome</keyword>
<dbReference type="InterPro" id="IPR004089">
    <property type="entry name" value="MCPsignal_dom"/>
</dbReference>
<dbReference type="GO" id="GO:0004888">
    <property type="term" value="F:transmembrane signaling receptor activity"/>
    <property type="evidence" value="ECO:0007669"/>
    <property type="project" value="InterPro"/>
</dbReference>
<comment type="caution">
    <text evidence="5">The sequence shown here is derived from an EMBL/GenBank/DDBJ whole genome shotgun (WGS) entry which is preliminary data.</text>
</comment>
<evidence type="ECO:0000256" key="1">
    <source>
        <dbReference type="ARBA" id="ARBA00023224"/>
    </source>
</evidence>
<dbReference type="SUPFAM" id="SSF58104">
    <property type="entry name" value="Methyl-accepting chemotaxis protein (MCP) signaling domain"/>
    <property type="match status" value="1"/>
</dbReference>
<dbReference type="InterPro" id="IPR004090">
    <property type="entry name" value="Chemotax_Me-accpt_rcpt"/>
</dbReference>
<name>A0A7W9FIZ4_9HYPH</name>
<accession>A0A7W9FIZ4</accession>